<dbReference type="Pfam" id="PF01343">
    <property type="entry name" value="Peptidase_S49"/>
    <property type="match status" value="1"/>
</dbReference>
<protein>
    <submittedName>
        <fullName evidence="7">Signal peptide peptidase SppA</fullName>
    </submittedName>
</protein>
<comment type="caution">
    <text evidence="7">The sequence shown here is derived from an EMBL/GenBank/DDBJ whole genome shotgun (WGS) entry which is preliminary data.</text>
</comment>
<dbReference type="GO" id="GO:0008236">
    <property type="term" value="F:serine-type peptidase activity"/>
    <property type="evidence" value="ECO:0007669"/>
    <property type="project" value="UniProtKB-KW"/>
</dbReference>
<keyword evidence="3" id="KW-0378">Hydrolase</keyword>
<comment type="similarity">
    <text evidence="1">Belongs to the peptidase S49 family.</text>
</comment>
<dbReference type="AlphaFoldDB" id="A0A944GV36"/>
<dbReference type="InterPro" id="IPR047272">
    <property type="entry name" value="S49_SppA_C"/>
</dbReference>
<evidence type="ECO:0000313" key="8">
    <source>
        <dbReference type="Proteomes" id="UP000705379"/>
    </source>
</evidence>
<feature type="transmembrane region" description="Helical" evidence="5">
    <location>
        <begin position="20"/>
        <end position="40"/>
    </location>
</feature>
<evidence type="ECO:0000256" key="2">
    <source>
        <dbReference type="ARBA" id="ARBA00022670"/>
    </source>
</evidence>
<gene>
    <name evidence="7" type="primary">sppA</name>
    <name evidence="7" type="ORF">DYI23_18930</name>
</gene>
<dbReference type="InterPro" id="IPR002142">
    <property type="entry name" value="Peptidase_S49"/>
</dbReference>
<dbReference type="EMBL" id="QTKU01000005">
    <property type="protein sequence ID" value="MBS8262311.1"/>
    <property type="molecule type" value="Genomic_DNA"/>
</dbReference>
<evidence type="ECO:0000256" key="1">
    <source>
        <dbReference type="ARBA" id="ARBA00008683"/>
    </source>
</evidence>
<reference evidence="7" key="2">
    <citation type="journal article" date="2021" name="Microorganisms">
        <title>Bacterial Dimethylsulfoniopropionate Biosynthesis in the East China Sea.</title>
        <authorList>
            <person name="Liu J."/>
            <person name="Zhang Y."/>
            <person name="Liu J."/>
            <person name="Zhong H."/>
            <person name="Williams B.T."/>
            <person name="Zheng Y."/>
            <person name="Curson A.R.J."/>
            <person name="Sun C."/>
            <person name="Sun H."/>
            <person name="Song D."/>
            <person name="Wagner Mackenzie B."/>
            <person name="Bermejo Martinez A."/>
            <person name="Todd J.D."/>
            <person name="Zhang X.H."/>
        </authorList>
    </citation>
    <scope>NUCLEOTIDE SEQUENCE</scope>
    <source>
        <strain evidence="7">AESS21</strain>
    </source>
</reference>
<keyword evidence="5" id="KW-0812">Transmembrane</keyword>
<dbReference type="InterPro" id="IPR029045">
    <property type="entry name" value="ClpP/crotonase-like_dom_sf"/>
</dbReference>
<dbReference type="SUPFAM" id="SSF52096">
    <property type="entry name" value="ClpP/crotonase"/>
    <property type="match status" value="1"/>
</dbReference>
<feature type="domain" description="Peptidase S49" evidence="6">
    <location>
        <begin position="108"/>
        <end position="258"/>
    </location>
</feature>
<evidence type="ECO:0000256" key="4">
    <source>
        <dbReference type="ARBA" id="ARBA00022825"/>
    </source>
</evidence>
<proteinExistence type="inferred from homology"/>
<evidence type="ECO:0000256" key="3">
    <source>
        <dbReference type="ARBA" id="ARBA00022801"/>
    </source>
</evidence>
<dbReference type="Gene3D" id="3.90.226.10">
    <property type="entry name" value="2-enoyl-CoA Hydratase, Chain A, domain 1"/>
    <property type="match status" value="1"/>
</dbReference>
<keyword evidence="5" id="KW-1133">Transmembrane helix</keyword>
<sequence length="335" mass="35633">MSLDADVLVDRRKMRRKLTFWRVATFLIVTVGLIGAIIAATDLGSMSKRSSHIARLAIDGVILEDRKQLKLIEKIGESNAVKGVIVSINSPGGSTTGGEALYEALRELADKKPVVAEIRTVGASAGYMIALASDHIVARYNSITGSIGVLFQYGNIAKLMDMVGVEMDAVKSSPLKAEPDFYSETSPEAKEVLNALVMDSYDWFVDLVAERRDLSPAKAHALANGSIYSGHAAQENGLIDAIGGEKSAISWLETEKSVAEDLPVLNWSVQADDDGLPLSVKMTQGLGNGIANGLIDELDLAKWLISPAITLDGLVSVWQAPGAAKENSAVRGGGQ</sequence>
<dbReference type="PANTHER" id="PTHR42987">
    <property type="entry name" value="PEPTIDASE S49"/>
    <property type="match status" value="1"/>
</dbReference>
<dbReference type="GO" id="GO:0006508">
    <property type="term" value="P:proteolysis"/>
    <property type="evidence" value="ECO:0007669"/>
    <property type="project" value="UniProtKB-KW"/>
</dbReference>
<dbReference type="Proteomes" id="UP000705379">
    <property type="component" value="Unassembled WGS sequence"/>
</dbReference>
<keyword evidence="5" id="KW-0472">Membrane</keyword>
<keyword evidence="2" id="KW-0645">Protease</keyword>
<dbReference type="PANTHER" id="PTHR42987:SF6">
    <property type="entry name" value="PROTEINASE IV"/>
    <property type="match status" value="1"/>
</dbReference>
<organism evidence="7 8">
    <name type="scientific">Roseibium polysiphoniae</name>
    <dbReference type="NCBI Taxonomy" id="2571221"/>
    <lineage>
        <taxon>Bacteria</taxon>
        <taxon>Pseudomonadati</taxon>
        <taxon>Pseudomonadota</taxon>
        <taxon>Alphaproteobacteria</taxon>
        <taxon>Hyphomicrobiales</taxon>
        <taxon>Stappiaceae</taxon>
        <taxon>Roseibium</taxon>
    </lineage>
</organism>
<accession>A0A944GV36</accession>
<evidence type="ECO:0000313" key="7">
    <source>
        <dbReference type="EMBL" id="MBS8262311.1"/>
    </source>
</evidence>
<dbReference type="RefSeq" id="WP_213217594.1">
    <property type="nucleotide sequence ID" value="NZ_QTKU01000005.1"/>
</dbReference>
<keyword evidence="4" id="KW-0720">Serine protease</keyword>
<dbReference type="CDD" id="cd07023">
    <property type="entry name" value="S49_Sppa_N_C"/>
    <property type="match status" value="1"/>
</dbReference>
<name>A0A944GV36_9HYPH</name>
<reference evidence="7" key="1">
    <citation type="submission" date="2018-08" db="EMBL/GenBank/DDBJ databases">
        <authorList>
            <person name="Jin W."/>
            <person name="Wang H."/>
            <person name="Yang Y."/>
            <person name="Li M."/>
            <person name="Liu J."/>
        </authorList>
    </citation>
    <scope>NUCLEOTIDE SEQUENCE</scope>
    <source>
        <strain evidence="7">AESS21</strain>
    </source>
</reference>
<dbReference type="InterPro" id="IPR004635">
    <property type="entry name" value="Pept_S49_SppA"/>
</dbReference>
<dbReference type="NCBIfam" id="TIGR00706">
    <property type="entry name" value="SppA_dom"/>
    <property type="match status" value="1"/>
</dbReference>
<evidence type="ECO:0000256" key="5">
    <source>
        <dbReference type="SAM" id="Phobius"/>
    </source>
</evidence>
<evidence type="ECO:0000259" key="6">
    <source>
        <dbReference type="Pfam" id="PF01343"/>
    </source>
</evidence>